<dbReference type="InterPro" id="IPR016163">
    <property type="entry name" value="Ald_DH_C"/>
</dbReference>
<comment type="caution">
    <text evidence="5">The sequence shown here is derived from an EMBL/GenBank/DDBJ whole genome shotgun (WGS) entry which is preliminary data.</text>
</comment>
<dbReference type="InterPro" id="IPR016162">
    <property type="entry name" value="Ald_DH_N"/>
</dbReference>
<keyword evidence="6" id="KW-1185">Reference proteome</keyword>
<evidence type="ECO:0000256" key="1">
    <source>
        <dbReference type="ARBA" id="ARBA00023002"/>
    </source>
</evidence>
<evidence type="ECO:0000256" key="3">
    <source>
        <dbReference type="RuleBase" id="RU003345"/>
    </source>
</evidence>
<dbReference type="Pfam" id="PF00171">
    <property type="entry name" value="Aldedh"/>
    <property type="match status" value="1"/>
</dbReference>
<evidence type="ECO:0000313" key="6">
    <source>
        <dbReference type="Proteomes" id="UP001170379"/>
    </source>
</evidence>
<dbReference type="SUPFAM" id="SSF53720">
    <property type="entry name" value="ALDH-like"/>
    <property type="match status" value="1"/>
</dbReference>
<reference evidence="5" key="2">
    <citation type="journal article" date="2022" name="Sci. Rep.">
        <title>In silico prediction of the enzymes involved in the degradation of the herbicide molinate by Gulosibacter molinativorax ON4T.</title>
        <authorList>
            <person name="Lopes A.R."/>
            <person name="Bunin E."/>
            <person name="Viana A.T."/>
            <person name="Froufe H."/>
            <person name="Munoz-Merida A."/>
            <person name="Pinho D."/>
            <person name="Figueiredo J."/>
            <person name="Barroso C."/>
            <person name="Vaz-Moreira I."/>
            <person name="Bellanger X."/>
            <person name="Egas C."/>
            <person name="Nunes O.C."/>
        </authorList>
    </citation>
    <scope>NUCLEOTIDE SEQUENCE</scope>
    <source>
        <strain evidence="5">ON4</strain>
    </source>
</reference>
<dbReference type="Proteomes" id="UP001170379">
    <property type="component" value="Unassembled WGS sequence"/>
</dbReference>
<sequence length="488" mass="52905">MTTTVNLAAENEPDEQLSSTIAHVEAAFETARRSQRLWAQSSLRERARIILAFGRLVLDREAELLDLIQHETGKSRRDAFEELTDVVLWSGHVANHGPALLRSRGKRGAIPLLTTTTEVRVPKGVVGIITPWNYPFTLPATDSLPALIAGNAVVLKPDRLTPRIADRLLELLLEAGLPKGVLQIVHGPGAEIGGAVIERADFVMFTGSTATGRVVARQCAERLIGFSAELGGKNPLLVLEDADVDRAAPGAVRASFANAGQLCISTERLYVHAAHWDEFCAKFVEHTEALRLGPGYDWGIDMGRLISERQLATVESHVADAVDKGARVLAGGRRRPDLGELFYEPTVLVDVGPGMIAHREETFGPVVSLYRVESDDEAIALANDSEYGLNASVWSRRNGESVARRLRAGTVNINEGYAATWSSYASPMGGMKQSGLGRRHGTAGILKYTDAQTISRQRLIPIAGPDGFGHERWAGVMSAGARILRRIP</sequence>
<organism evidence="5 6">
    <name type="scientific">Gulosibacter molinativorax</name>
    <dbReference type="NCBI Taxonomy" id="256821"/>
    <lineage>
        <taxon>Bacteria</taxon>
        <taxon>Bacillati</taxon>
        <taxon>Actinomycetota</taxon>
        <taxon>Actinomycetes</taxon>
        <taxon>Micrococcales</taxon>
        <taxon>Microbacteriaceae</taxon>
        <taxon>Gulosibacter</taxon>
    </lineage>
</organism>
<reference evidence="5" key="1">
    <citation type="submission" date="2018-03" db="EMBL/GenBank/DDBJ databases">
        <authorList>
            <person name="Nunes O.C."/>
            <person name="Lopes A.R."/>
            <person name="Froufe H."/>
            <person name="Munoz-Merida A."/>
            <person name="Barroso C."/>
            <person name="Egas C."/>
        </authorList>
    </citation>
    <scope>NUCLEOTIDE SEQUENCE</scope>
    <source>
        <strain evidence="5">ON4</strain>
    </source>
</reference>
<evidence type="ECO:0000313" key="5">
    <source>
        <dbReference type="EMBL" id="MDJ1370513.1"/>
    </source>
</evidence>
<proteinExistence type="inferred from homology"/>
<keyword evidence="1 3" id="KW-0560">Oxidoreductase</keyword>
<dbReference type="PANTHER" id="PTHR11699">
    <property type="entry name" value="ALDEHYDE DEHYDROGENASE-RELATED"/>
    <property type="match status" value="1"/>
</dbReference>
<dbReference type="EMBL" id="PXVD01000005">
    <property type="protein sequence ID" value="MDJ1370513.1"/>
    <property type="molecule type" value="Genomic_DNA"/>
</dbReference>
<dbReference type="InterPro" id="IPR029510">
    <property type="entry name" value="Ald_DH_CS_GLU"/>
</dbReference>
<feature type="domain" description="Aldehyde dehydrogenase" evidence="4">
    <location>
        <begin position="19"/>
        <end position="454"/>
    </location>
</feature>
<accession>A0ABT7C5Z1</accession>
<gene>
    <name evidence="5" type="primary">gabD2</name>
    <name evidence="5" type="ORF">C7K25_03855</name>
</gene>
<dbReference type="Gene3D" id="3.40.309.10">
    <property type="entry name" value="Aldehyde Dehydrogenase, Chain A, domain 2"/>
    <property type="match status" value="1"/>
</dbReference>
<dbReference type="InterPro" id="IPR015590">
    <property type="entry name" value="Aldehyde_DH_dom"/>
</dbReference>
<protein>
    <submittedName>
        <fullName evidence="5">Succinate-semialdehyde dehydrogenase (NADP(+))</fullName>
    </submittedName>
</protein>
<dbReference type="Gene3D" id="3.40.605.10">
    <property type="entry name" value="Aldehyde Dehydrogenase, Chain A, domain 1"/>
    <property type="match status" value="1"/>
</dbReference>
<comment type="similarity">
    <text evidence="3">Belongs to the aldehyde dehydrogenase family.</text>
</comment>
<dbReference type="NCBIfam" id="NF006916">
    <property type="entry name" value="PRK09407.1"/>
    <property type="match status" value="1"/>
</dbReference>
<dbReference type="PROSITE" id="PS00687">
    <property type="entry name" value="ALDEHYDE_DEHYDR_GLU"/>
    <property type="match status" value="1"/>
</dbReference>
<evidence type="ECO:0000259" key="4">
    <source>
        <dbReference type="Pfam" id="PF00171"/>
    </source>
</evidence>
<dbReference type="InterPro" id="IPR016161">
    <property type="entry name" value="Ald_DH/histidinol_DH"/>
</dbReference>
<name>A0ABT7C5Z1_9MICO</name>
<evidence type="ECO:0000256" key="2">
    <source>
        <dbReference type="PROSITE-ProRule" id="PRU10007"/>
    </source>
</evidence>
<feature type="active site" evidence="2">
    <location>
        <position position="229"/>
    </location>
</feature>
<dbReference type="RefSeq" id="WP_051266342.1">
    <property type="nucleotide sequence ID" value="NZ_CP028426.1"/>
</dbReference>